<organism evidence="1 2">
    <name type="scientific">Paludibacterium paludis</name>
    <dbReference type="NCBI Taxonomy" id="1225769"/>
    <lineage>
        <taxon>Bacteria</taxon>
        <taxon>Pseudomonadati</taxon>
        <taxon>Pseudomonadota</taxon>
        <taxon>Betaproteobacteria</taxon>
        <taxon>Neisseriales</taxon>
        <taxon>Chromobacteriaceae</taxon>
        <taxon>Paludibacterium</taxon>
    </lineage>
</organism>
<evidence type="ECO:0000313" key="1">
    <source>
        <dbReference type="EMBL" id="GGY06544.1"/>
    </source>
</evidence>
<sequence>MFGWLAHWLYGTGKRPDPAVLDKIVDRTDPRLRLLSGYERALGKGAGTSLAFCAALGGRLGEPLPLSLRSFTTDRRLGLFFSSPASLLSALEHSGSLSDFFSSPSLGDEAHALLLMQRTEKQRFGREERNGEVVNDVAQTVVSFDRHRIVLASPSRDALLAALPGRGLEVLLAVASRHLANEGRVKTELESELMHIDMKLATLAHPANSITQGLPSGCRPLPDSRHALEVLRRDTQKRLTLIKRMTELPGVLQTVRHILEHPDDYFRLRPARLALDRMGVLQPDGAEGSDITRIDLEEVMLGHGEPFCRAVVPVTITRSALLELRQGFGGEAALSS</sequence>
<protein>
    <submittedName>
        <fullName evidence="1">Uncharacterized protein</fullName>
    </submittedName>
</protein>
<reference evidence="1" key="1">
    <citation type="journal article" date="2014" name="Int. J. Syst. Evol. Microbiol.">
        <title>Complete genome sequence of Corynebacterium casei LMG S-19264T (=DSM 44701T), isolated from a smear-ripened cheese.</title>
        <authorList>
            <consortium name="US DOE Joint Genome Institute (JGI-PGF)"/>
            <person name="Walter F."/>
            <person name="Albersmeier A."/>
            <person name="Kalinowski J."/>
            <person name="Ruckert C."/>
        </authorList>
    </citation>
    <scope>NUCLEOTIDE SEQUENCE</scope>
    <source>
        <strain evidence="1">KCTC 32182</strain>
    </source>
</reference>
<reference evidence="1" key="2">
    <citation type="submission" date="2020-09" db="EMBL/GenBank/DDBJ databases">
        <authorList>
            <person name="Sun Q."/>
            <person name="Kim S."/>
        </authorList>
    </citation>
    <scope>NUCLEOTIDE SEQUENCE</scope>
    <source>
        <strain evidence="1">KCTC 32182</strain>
    </source>
</reference>
<name>A0A918NYH1_9NEIS</name>
<dbReference type="EMBL" id="BMYX01000002">
    <property type="protein sequence ID" value="GGY06544.1"/>
    <property type="molecule type" value="Genomic_DNA"/>
</dbReference>
<evidence type="ECO:0000313" key="2">
    <source>
        <dbReference type="Proteomes" id="UP000645257"/>
    </source>
</evidence>
<proteinExistence type="predicted"/>
<gene>
    <name evidence="1" type="ORF">GCM10011289_06340</name>
</gene>
<dbReference type="Proteomes" id="UP000645257">
    <property type="component" value="Unassembled WGS sequence"/>
</dbReference>
<accession>A0A918NYH1</accession>
<dbReference type="AlphaFoldDB" id="A0A918NYH1"/>
<keyword evidence="2" id="KW-1185">Reference proteome</keyword>
<comment type="caution">
    <text evidence="1">The sequence shown here is derived from an EMBL/GenBank/DDBJ whole genome shotgun (WGS) entry which is preliminary data.</text>
</comment>
<dbReference type="RefSeq" id="WP_189531119.1">
    <property type="nucleotide sequence ID" value="NZ_BMYX01000002.1"/>
</dbReference>